<evidence type="ECO:0000256" key="1">
    <source>
        <dbReference type="SAM" id="Phobius"/>
    </source>
</evidence>
<feature type="transmembrane region" description="Helical" evidence="1">
    <location>
        <begin position="70"/>
        <end position="91"/>
    </location>
</feature>
<accession>A0A1I1CK50</accession>
<keyword evidence="3" id="KW-1185">Reference proteome</keyword>
<name>A0A1I1CK50_9PSEU</name>
<dbReference type="AlphaFoldDB" id="A0A1I1CK50"/>
<keyword evidence="1" id="KW-1133">Transmembrane helix</keyword>
<evidence type="ECO:0000313" key="3">
    <source>
        <dbReference type="Proteomes" id="UP000243799"/>
    </source>
</evidence>
<organism evidence="2 3">
    <name type="scientific">Amycolatopsis marina</name>
    <dbReference type="NCBI Taxonomy" id="490629"/>
    <lineage>
        <taxon>Bacteria</taxon>
        <taxon>Bacillati</taxon>
        <taxon>Actinomycetota</taxon>
        <taxon>Actinomycetes</taxon>
        <taxon>Pseudonocardiales</taxon>
        <taxon>Pseudonocardiaceae</taxon>
        <taxon>Amycolatopsis</taxon>
    </lineage>
</organism>
<keyword evidence="1" id="KW-0472">Membrane</keyword>
<dbReference type="STRING" id="490629.SAMN05216266_13314"/>
<proteinExistence type="predicted"/>
<sequence length="317" mass="33845">MTQHVSTGPASPVRVALFPDGPDLLLLNPDISESRWRGERVRAGLRPRIVLAGLTGVVLAVLSASSTTGFAAVFALGAGTLAVGASAFAGWRNATRVLTDHRHGPGSPCRLDRVRGEFFLRSRDLAEAGTAAARTLIAGVDELHRSPARAWIDPALLREVHRVVWETFCCLDRTRPARSLADDLAADPDSEAGELAAAARQAVDVIDDSLGEVVRHVDACLVLTRAWEAKLRQRELAALTDRTLAVLPGHAQTRRVAEAAEALPRAIFAHITAARDVTGAGAFPWEQPPSSWPQGRHALLHHGGTSLRGARSDEGLS</sequence>
<reference evidence="3" key="1">
    <citation type="submission" date="2016-10" db="EMBL/GenBank/DDBJ databases">
        <authorList>
            <person name="Varghese N."/>
            <person name="Submissions S."/>
        </authorList>
    </citation>
    <scope>NUCLEOTIDE SEQUENCE [LARGE SCALE GENOMIC DNA]</scope>
    <source>
        <strain evidence="3">CGMCC 4.3568</strain>
    </source>
</reference>
<gene>
    <name evidence="2" type="ORF">SAMN05216266_13314</name>
</gene>
<dbReference type="OrthoDB" id="3628675at2"/>
<protein>
    <submittedName>
        <fullName evidence="2">Uncharacterized protein</fullName>
    </submittedName>
</protein>
<dbReference type="EMBL" id="FOKG01000033">
    <property type="protein sequence ID" value="SFB63069.1"/>
    <property type="molecule type" value="Genomic_DNA"/>
</dbReference>
<feature type="transmembrane region" description="Helical" evidence="1">
    <location>
        <begin position="45"/>
        <end position="64"/>
    </location>
</feature>
<dbReference type="RefSeq" id="WP_091679334.1">
    <property type="nucleotide sequence ID" value="NZ_FOKG01000033.1"/>
</dbReference>
<evidence type="ECO:0000313" key="2">
    <source>
        <dbReference type="EMBL" id="SFB63069.1"/>
    </source>
</evidence>
<dbReference type="Proteomes" id="UP000243799">
    <property type="component" value="Unassembled WGS sequence"/>
</dbReference>
<keyword evidence="1" id="KW-0812">Transmembrane</keyword>